<sequence length="163" mass="18804">MQYRKSFQTSSNNPFSSIIGVVLGVLFLLGLFFVARIIFTILYYLSPVMLIAALIIDYKSVTGYGKWLVDKVKTNPLLGIGGILLTVLAFPLVSLFLLGKALFKKKVREVEQEVERQREGEYVDFEELDSEPMDLKRLEEQFREQENPKRRSSNYDDFFDSQS</sequence>
<dbReference type="AlphaFoldDB" id="A0A098SA26"/>
<evidence type="ECO:0000313" key="4">
    <source>
        <dbReference type="Proteomes" id="UP000029736"/>
    </source>
</evidence>
<evidence type="ECO:0000256" key="1">
    <source>
        <dbReference type="SAM" id="MobiDB-lite"/>
    </source>
</evidence>
<keyword evidence="2" id="KW-1133">Transmembrane helix</keyword>
<gene>
    <name evidence="3" type="ORF">IX84_07390</name>
</gene>
<comment type="caution">
    <text evidence="3">The sequence shown here is derived from an EMBL/GenBank/DDBJ whole genome shotgun (WGS) entry which is preliminary data.</text>
</comment>
<feature type="transmembrane region" description="Helical" evidence="2">
    <location>
        <begin position="15"/>
        <end position="34"/>
    </location>
</feature>
<protein>
    <submittedName>
        <fullName evidence="3">Uncharacterized protein</fullName>
    </submittedName>
</protein>
<feature type="transmembrane region" description="Helical" evidence="2">
    <location>
        <begin position="78"/>
        <end position="98"/>
    </location>
</feature>
<dbReference type="EMBL" id="JPOS01000018">
    <property type="protein sequence ID" value="KGE88503.1"/>
    <property type="molecule type" value="Genomic_DNA"/>
</dbReference>
<organism evidence="3 4">
    <name type="scientific">Phaeodactylibacter xiamenensis</name>
    <dbReference type="NCBI Taxonomy" id="1524460"/>
    <lineage>
        <taxon>Bacteria</taxon>
        <taxon>Pseudomonadati</taxon>
        <taxon>Bacteroidota</taxon>
        <taxon>Saprospiria</taxon>
        <taxon>Saprospirales</taxon>
        <taxon>Haliscomenobacteraceae</taxon>
        <taxon>Phaeodactylibacter</taxon>
    </lineage>
</organism>
<dbReference type="OrthoDB" id="1493521at2"/>
<keyword evidence="2" id="KW-0812">Transmembrane</keyword>
<dbReference type="Proteomes" id="UP000029736">
    <property type="component" value="Unassembled WGS sequence"/>
</dbReference>
<name>A0A098SA26_9BACT</name>
<evidence type="ECO:0000256" key="2">
    <source>
        <dbReference type="SAM" id="Phobius"/>
    </source>
</evidence>
<feature type="transmembrane region" description="Helical" evidence="2">
    <location>
        <begin position="41"/>
        <end position="58"/>
    </location>
</feature>
<dbReference type="STRING" id="1524460.IX84_07390"/>
<feature type="region of interest" description="Disordered" evidence="1">
    <location>
        <begin position="141"/>
        <end position="163"/>
    </location>
</feature>
<evidence type="ECO:0000313" key="3">
    <source>
        <dbReference type="EMBL" id="KGE88503.1"/>
    </source>
</evidence>
<dbReference type="RefSeq" id="WP_044218066.1">
    <property type="nucleotide sequence ID" value="NZ_JBKAGJ010000006.1"/>
</dbReference>
<proteinExistence type="predicted"/>
<reference evidence="3 4" key="1">
    <citation type="journal article" date="2014" name="Int. J. Syst. Evol. Microbiol.">
        <title>Phaeodactylibacter xiamenensis gen. nov., sp. nov., a member of the family Saprospiraceae isolated from the marine alga Phaeodactylum tricornutum.</title>
        <authorList>
            <person name="Chen Z.Jr."/>
            <person name="Lei X."/>
            <person name="Lai Q."/>
            <person name="Li Y."/>
            <person name="Zhang B."/>
            <person name="Zhang J."/>
            <person name="Zhang H."/>
            <person name="Yang L."/>
            <person name="Zheng W."/>
            <person name="Tian Y."/>
            <person name="Yu Z."/>
            <person name="Xu H.Jr."/>
            <person name="Zheng T."/>
        </authorList>
    </citation>
    <scope>NUCLEOTIDE SEQUENCE [LARGE SCALE GENOMIC DNA]</scope>
    <source>
        <strain evidence="3 4">KD52</strain>
    </source>
</reference>
<keyword evidence="2" id="KW-0472">Membrane</keyword>
<keyword evidence="4" id="KW-1185">Reference proteome</keyword>
<accession>A0A098SA26</accession>